<accession>A0AAJ5WWQ0</accession>
<name>A0AAJ5WWQ0_9BACT</name>
<evidence type="ECO:0000313" key="2">
    <source>
        <dbReference type="Proteomes" id="UP001220610"/>
    </source>
</evidence>
<protein>
    <submittedName>
        <fullName evidence="1">Uncharacterized protein</fullName>
    </submittedName>
</protein>
<reference evidence="1" key="1">
    <citation type="submission" date="2023-03" db="EMBL/GenBank/DDBJ databases">
        <title>Andean soil-derived lignocellulolytic bacterial consortium as a source of novel taxa and putative plastic-active enzymes.</title>
        <authorList>
            <person name="Diaz-Garcia L."/>
            <person name="Chuvochina M."/>
            <person name="Feuerriegel G."/>
            <person name="Bunk B."/>
            <person name="Sproer C."/>
            <person name="Streit W.R."/>
            <person name="Rodriguez L.M."/>
            <person name="Overmann J."/>
            <person name="Jimenez D.J."/>
        </authorList>
    </citation>
    <scope>NUCLEOTIDE SEQUENCE</scope>
    <source>
        <strain evidence="1">MAG 7</strain>
    </source>
</reference>
<proteinExistence type="predicted"/>
<evidence type="ECO:0000313" key="1">
    <source>
        <dbReference type="EMBL" id="WEK37958.1"/>
    </source>
</evidence>
<gene>
    <name evidence="1" type="ORF">P0Y53_10645</name>
</gene>
<dbReference type="Proteomes" id="UP001220610">
    <property type="component" value="Chromosome"/>
</dbReference>
<sequence length="119" mass="14145">MKKDIYLILMHKILYCFKFRNTEDDENYREIVFSPLYVELFSEIREEMFNDSADPYLRERMGGALSGRVEEYKRVEEIIKGSDFSPDLSLEVKKELVGIIVYPFTITEEEEAHFLSLFP</sequence>
<dbReference type="EMBL" id="CP119311">
    <property type="protein sequence ID" value="WEK37958.1"/>
    <property type="molecule type" value="Genomic_DNA"/>
</dbReference>
<dbReference type="AlphaFoldDB" id="A0AAJ5WWQ0"/>
<organism evidence="1 2">
    <name type="scientific">Candidatus Pseudobacter hemicellulosilyticus</name>
    <dbReference type="NCBI Taxonomy" id="3121375"/>
    <lineage>
        <taxon>Bacteria</taxon>
        <taxon>Pseudomonadati</taxon>
        <taxon>Bacteroidota</taxon>
        <taxon>Chitinophagia</taxon>
        <taxon>Chitinophagales</taxon>
        <taxon>Chitinophagaceae</taxon>
        <taxon>Pseudobacter</taxon>
    </lineage>
</organism>